<reference evidence="2" key="1">
    <citation type="submission" date="2022-07" db="EMBL/GenBank/DDBJ databases">
        <authorList>
            <person name="Macas J."/>
            <person name="Novak P."/>
            <person name="Neumann P."/>
        </authorList>
    </citation>
    <scope>NUCLEOTIDE SEQUENCE</scope>
</reference>
<sequence length="259" mass="29593">MSKPWPSRAIEIFSVFVGRQNSNALRIYGSLEILSDDHQICLIFKRDRNDALDLLKHLESTIGVLDGLRGYEECPLEIKIDLKDAEDRLSIKGYVDWQASALESSSWCDKQLCNVFQGENGFATVHYSIFSKAVQAVIKTSLNFKMGYVNDCSQKVYGSLIAHYNCFDYSSRYTKEYYRSVLFRRIEDEVIELNADSTLPLSRSMVVVPAYSSLVIDVDLDISGQKLLCTQEIKIGEGWKTIEINDCLVCFELEWCEIK</sequence>
<protein>
    <recommendedName>
        <fullName evidence="1">DUF6598 domain-containing protein</fullName>
    </recommendedName>
</protein>
<name>A0A9P1EGM9_CUSEU</name>
<dbReference type="PANTHER" id="PTHR33065">
    <property type="entry name" value="OS07G0486400 PROTEIN"/>
    <property type="match status" value="1"/>
</dbReference>
<gene>
    <name evidence="2" type="ORF">CEURO_LOCUS16335</name>
</gene>
<organism evidence="2 3">
    <name type="scientific">Cuscuta europaea</name>
    <name type="common">European dodder</name>
    <dbReference type="NCBI Taxonomy" id="41803"/>
    <lineage>
        <taxon>Eukaryota</taxon>
        <taxon>Viridiplantae</taxon>
        <taxon>Streptophyta</taxon>
        <taxon>Embryophyta</taxon>
        <taxon>Tracheophyta</taxon>
        <taxon>Spermatophyta</taxon>
        <taxon>Magnoliopsida</taxon>
        <taxon>eudicotyledons</taxon>
        <taxon>Gunneridae</taxon>
        <taxon>Pentapetalae</taxon>
        <taxon>asterids</taxon>
        <taxon>lamiids</taxon>
        <taxon>Solanales</taxon>
        <taxon>Convolvulaceae</taxon>
        <taxon>Cuscuteae</taxon>
        <taxon>Cuscuta</taxon>
        <taxon>Cuscuta subgen. Cuscuta</taxon>
    </lineage>
</organism>
<proteinExistence type="predicted"/>
<dbReference type="InterPro" id="IPR046533">
    <property type="entry name" value="DUF6598"/>
</dbReference>
<comment type="caution">
    <text evidence="2">The sequence shown here is derived from an EMBL/GenBank/DDBJ whole genome shotgun (WGS) entry which is preliminary data.</text>
</comment>
<dbReference type="Proteomes" id="UP001152484">
    <property type="component" value="Unassembled WGS sequence"/>
</dbReference>
<dbReference type="EMBL" id="CAMAPE010000045">
    <property type="protein sequence ID" value="CAH9103933.1"/>
    <property type="molecule type" value="Genomic_DNA"/>
</dbReference>
<keyword evidence="3" id="KW-1185">Reference proteome</keyword>
<dbReference type="Pfam" id="PF20241">
    <property type="entry name" value="DUF6598"/>
    <property type="match status" value="1"/>
</dbReference>
<dbReference type="PANTHER" id="PTHR33065:SF88">
    <property type="entry name" value="OS11G0104220 PROTEIN"/>
    <property type="match status" value="1"/>
</dbReference>
<dbReference type="OrthoDB" id="1744787at2759"/>
<accession>A0A9P1EGM9</accession>
<evidence type="ECO:0000259" key="1">
    <source>
        <dbReference type="Pfam" id="PF20241"/>
    </source>
</evidence>
<dbReference type="AlphaFoldDB" id="A0A9P1EGM9"/>
<feature type="domain" description="DUF6598" evidence="1">
    <location>
        <begin position="10"/>
        <end position="226"/>
    </location>
</feature>
<evidence type="ECO:0000313" key="2">
    <source>
        <dbReference type="EMBL" id="CAH9103933.1"/>
    </source>
</evidence>
<evidence type="ECO:0000313" key="3">
    <source>
        <dbReference type="Proteomes" id="UP001152484"/>
    </source>
</evidence>